<dbReference type="Proteomes" id="UP000053557">
    <property type="component" value="Unassembled WGS sequence"/>
</dbReference>
<protein>
    <submittedName>
        <fullName evidence="2">Uncharacterized protein</fullName>
    </submittedName>
</protein>
<proteinExistence type="predicted"/>
<reference evidence="2 3" key="1">
    <citation type="submission" date="2015-12" db="EMBL/GenBank/DDBJ databases">
        <title>Draft genome sequence of Acidibacillus ferrooxidans ITV001, isolated from a chalcopyrite acid mine drainage site in Brazil.</title>
        <authorList>
            <person name="Dall'Agnol H."/>
            <person name="Nancucheo I."/>
            <person name="Johnson B."/>
            <person name="Oliveira R."/>
            <person name="Leite L."/>
            <person name="Pylro V."/>
            <person name="Nunes G.L."/>
            <person name="Tzotzos G."/>
            <person name="Fernandes G.R."/>
            <person name="Dutra J."/>
            <person name="Orellana S.C."/>
            <person name="Oliveira G."/>
        </authorList>
    </citation>
    <scope>NUCLEOTIDE SEQUENCE [LARGE SCALE GENOMIC DNA]</scope>
    <source>
        <strain evidence="3">ITV01</strain>
    </source>
</reference>
<comment type="caution">
    <text evidence="2">The sequence shown here is derived from an EMBL/GenBank/DDBJ whole genome shotgun (WGS) entry which is preliminary data.</text>
</comment>
<organism evidence="2 3">
    <name type="scientific">Ferroacidibacillus organovorans</name>
    <dbReference type="NCBI Taxonomy" id="1765683"/>
    <lineage>
        <taxon>Bacteria</taxon>
        <taxon>Bacillati</taxon>
        <taxon>Bacillota</taxon>
        <taxon>Bacilli</taxon>
        <taxon>Bacillales</taxon>
        <taxon>Alicyclobacillaceae</taxon>
        <taxon>Ferroacidibacillus</taxon>
    </lineage>
</organism>
<name>A0A124IWE4_9BACL</name>
<keyword evidence="3" id="KW-1185">Reference proteome</keyword>
<accession>A0A124IWE4</accession>
<evidence type="ECO:0000256" key="1">
    <source>
        <dbReference type="SAM" id="MobiDB-lite"/>
    </source>
</evidence>
<feature type="compositionally biased region" description="Polar residues" evidence="1">
    <location>
        <begin position="54"/>
        <end position="64"/>
    </location>
</feature>
<dbReference type="RefSeq" id="WP_067711738.1">
    <property type="nucleotide sequence ID" value="NZ_LPVJ01000006.1"/>
</dbReference>
<sequence>MGEFKTASLQSSDLTTLHQMEESLSEKLGKPIVLVAYSASDTGGEQSHLKTGHTRQNAYAQHDL</sequence>
<dbReference type="EMBL" id="LPVJ01000006">
    <property type="protein sequence ID" value="KUO97159.1"/>
    <property type="molecule type" value="Genomic_DNA"/>
</dbReference>
<evidence type="ECO:0000313" key="3">
    <source>
        <dbReference type="Proteomes" id="UP000053557"/>
    </source>
</evidence>
<feature type="region of interest" description="Disordered" evidence="1">
    <location>
        <begin position="42"/>
        <end position="64"/>
    </location>
</feature>
<dbReference type="OrthoDB" id="9919831at2"/>
<evidence type="ECO:0000313" key="2">
    <source>
        <dbReference type="EMBL" id="KUO97159.1"/>
    </source>
</evidence>
<gene>
    <name evidence="2" type="ORF">ATW55_12690</name>
</gene>
<dbReference type="AlphaFoldDB" id="A0A124IWE4"/>